<dbReference type="Gene3D" id="3.40.50.850">
    <property type="entry name" value="Isochorismatase-like"/>
    <property type="match status" value="1"/>
</dbReference>
<name>A0A246IT19_9BURK</name>
<dbReference type="SUPFAM" id="SSF52499">
    <property type="entry name" value="Isochorismatase-like hydrolases"/>
    <property type="match status" value="1"/>
</dbReference>
<sequence>MTAAVLDTTAPAPDTAVLLIDVQESFRHRPYWDAASFPAYLERTNALLDGAAARGLPVVRILHTDGPETAENPFSRVSGHVRPIDGLAQVPIAAEFLKRRHSALVGTGLSVWLVEHGIRRLIVAGLRTEQCCETTTRHASDEGWSVDYVTEATHTFPIPHASGAVVGVEALKQRTEVALQDRFAQICTVEQALDRAAAGRAARTVASA</sequence>
<protein>
    <submittedName>
        <fullName evidence="3">Hydrolase</fullName>
    </submittedName>
</protein>
<dbReference type="InterPro" id="IPR000868">
    <property type="entry name" value="Isochorismatase-like_dom"/>
</dbReference>
<dbReference type="PANTHER" id="PTHR43540:SF6">
    <property type="entry name" value="ISOCHORISMATASE-LIKE DOMAIN-CONTAINING PROTEIN"/>
    <property type="match status" value="1"/>
</dbReference>
<keyword evidence="4" id="KW-1185">Reference proteome</keyword>
<proteinExistence type="predicted"/>
<dbReference type="OrthoDB" id="5360912at2"/>
<dbReference type="RefSeq" id="WP_088388446.1">
    <property type="nucleotide sequence ID" value="NZ_NIOF01000021.1"/>
</dbReference>
<comment type="caution">
    <text evidence="3">The sequence shown here is derived from an EMBL/GenBank/DDBJ whole genome shotgun (WGS) entry which is preliminary data.</text>
</comment>
<dbReference type="InterPro" id="IPR036380">
    <property type="entry name" value="Isochorismatase-like_sf"/>
</dbReference>
<accession>A0A246IT19</accession>
<dbReference type="Proteomes" id="UP000197468">
    <property type="component" value="Unassembled WGS sequence"/>
</dbReference>
<dbReference type="InterPro" id="IPR050272">
    <property type="entry name" value="Isochorismatase-like_hydrls"/>
</dbReference>
<dbReference type="GO" id="GO:0016787">
    <property type="term" value="F:hydrolase activity"/>
    <property type="evidence" value="ECO:0007669"/>
    <property type="project" value="UniProtKB-KW"/>
</dbReference>
<feature type="domain" description="Isochorismatase-like" evidence="2">
    <location>
        <begin position="15"/>
        <end position="158"/>
    </location>
</feature>
<gene>
    <name evidence="3" type="ORF">CDN99_26345</name>
</gene>
<keyword evidence="1 3" id="KW-0378">Hydrolase</keyword>
<dbReference type="Pfam" id="PF00857">
    <property type="entry name" value="Isochorismatase"/>
    <property type="match status" value="1"/>
</dbReference>
<evidence type="ECO:0000313" key="4">
    <source>
        <dbReference type="Proteomes" id="UP000197468"/>
    </source>
</evidence>
<organism evidence="3 4">
    <name type="scientific">Roseateles aquatilis</name>
    <dbReference type="NCBI Taxonomy" id="431061"/>
    <lineage>
        <taxon>Bacteria</taxon>
        <taxon>Pseudomonadati</taxon>
        <taxon>Pseudomonadota</taxon>
        <taxon>Betaproteobacteria</taxon>
        <taxon>Burkholderiales</taxon>
        <taxon>Sphaerotilaceae</taxon>
        <taxon>Roseateles</taxon>
    </lineage>
</organism>
<reference evidence="3 4" key="1">
    <citation type="journal article" date="2008" name="Int. J. Syst. Evol. Microbiol.">
        <title>Description of Roseateles aquatilis sp. nov. and Roseateles terrae sp. nov., in the class Betaproteobacteria, and emended description of the genus Roseateles.</title>
        <authorList>
            <person name="Gomila M."/>
            <person name="Bowien B."/>
            <person name="Falsen E."/>
            <person name="Moore E.R."/>
            <person name="Lalucat J."/>
        </authorList>
    </citation>
    <scope>NUCLEOTIDE SEQUENCE [LARGE SCALE GENOMIC DNA]</scope>
    <source>
        <strain evidence="3 4">CCUG 48205</strain>
    </source>
</reference>
<evidence type="ECO:0000256" key="1">
    <source>
        <dbReference type="ARBA" id="ARBA00022801"/>
    </source>
</evidence>
<evidence type="ECO:0000259" key="2">
    <source>
        <dbReference type="Pfam" id="PF00857"/>
    </source>
</evidence>
<evidence type="ECO:0000313" key="3">
    <source>
        <dbReference type="EMBL" id="OWQ83373.1"/>
    </source>
</evidence>
<dbReference type="EMBL" id="NIOF01000021">
    <property type="protein sequence ID" value="OWQ83373.1"/>
    <property type="molecule type" value="Genomic_DNA"/>
</dbReference>
<dbReference type="PANTHER" id="PTHR43540">
    <property type="entry name" value="PEROXYUREIDOACRYLATE/UREIDOACRYLATE AMIDOHYDROLASE-RELATED"/>
    <property type="match status" value="1"/>
</dbReference>
<dbReference type="AlphaFoldDB" id="A0A246IT19"/>